<dbReference type="InterPro" id="IPR036249">
    <property type="entry name" value="Thioredoxin-like_sf"/>
</dbReference>
<dbReference type="PANTHER" id="PTHR10681:SF128">
    <property type="entry name" value="THIOREDOXIN-DEPENDENT PEROXIDE REDUCTASE, MITOCHONDRIAL"/>
    <property type="match status" value="1"/>
</dbReference>
<accession>A0A6N7IUS6</accession>
<evidence type="ECO:0000256" key="3">
    <source>
        <dbReference type="ARBA" id="ARBA00037420"/>
    </source>
</evidence>
<evidence type="ECO:0000313" key="6">
    <source>
        <dbReference type="EMBL" id="MQL53834.1"/>
    </source>
</evidence>
<feature type="domain" description="Peroxiredoxin C-terminal" evidence="5">
    <location>
        <begin position="97"/>
        <end position="125"/>
    </location>
</feature>
<gene>
    <name evidence="6" type="ORF">GFC01_16545</name>
</gene>
<dbReference type="GO" id="GO:0042744">
    <property type="term" value="P:hydrogen peroxide catabolic process"/>
    <property type="evidence" value="ECO:0007669"/>
    <property type="project" value="TreeGrafter"/>
</dbReference>
<comment type="caution">
    <text evidence="6">The sequence shown here is derived from an EMBL/GenBank/DDBJ whole genome shotgun (WGS) entry which is preliminary data.</text>
</comment>
<dbReference type="Gene3D" id="3.40.30.10">
    <property type="entry name" value="Glutaredoxin"/>
    <property type="match status" value="1"/>
</dbReference>
<keyword evidence="7" id="KW-1185">Reference proteome</keyword>
<evidence type="ECO:0000256" key="2">
    <source>
        <dbReference type="ARBA" id="ARBA00023002"/>
    </source>
</evidence>
<evidence type="ECO:0000256" key="1">
    <source>
        <dbReference type="ARBA" id="ARBA00009796"/>
    </source>
</evidence>
<dbReference type="EMBL" id="WHYR01000070">
    <property type="protein sequence ID" value="MQL53834.1"/>
    <property type="molecule type" value="Genomic_DNA"/>
</dbReference>
<sequence length="129" mass="14372">MTAGWWVRWLCVQCHGYKVPVTPAISPSIKPISSMIVSLLSDRTQEISWTYEVLDEETGAAYRATFIISPQSRIEYYCVYPREVGRNVDEIIRVLQAVQFAAATGEGVPAGWHPGQPGIKIEFDQAGTI</sequence>
<name>A0A6N7IUS6_9FIRM</name>
<organism evidence="6 7">
    <name type="scientific">Desulfofundulus thermobenzoicus</name>
    <dbReference type="NCBI Taxonomy" id="29376"/>
    <lineage>
        <taxon>Bacteria</taxon>
        <taxon>Bacillati</taxon>
        <taxon>Bacillota</taxon>
        <taxon>Clostridia</taxon>
        <taxon>Eubacteriales</taxon>
        <taxon>Peptococcaceae</taxon>
        <taxon>Desulfofundulus</taxon>
    </lineage>
</organism>
<feature type="domain" description="Alkyl hydroperoxide reductase subunit C/ Thiol specific antioxidant" evidence="4">
    <location>
        <begin position="37"/>
        <end position="76"/>
    </location>
</feature>
<dbReference type="GO" id="GO:0005829">
    <property type="term" value="C:cytosol"/>
    <property type="evidence" value="ECO:0007669"/>
    <property type="project" value="TreeGrafter"/>
</dbReference>
<dbReference type="OrthoDB" id="9812811at2"/>
<protein>
    <submittedName>
        <fullName evidence="6">Redoxin domain-containing protein</fullName>
    </submittedName>
</protein>
<evidence type="ECO:0000259" key="5">
    <source>
        <dbReference type="Pfam" id="PF10417"/>
    </source>
</evidence>
<proteinExistence type="inferred from homology"/>
<dbReference type="GO" id="GO:0033554">
    <property type="term" value="P:cellular response to stress"/>
    <property type="evidence" value="ECO:0007669"/>
    <property type="project" value="TreeGrafter"/>
</dbReference>
<dbReference type="Pfam" id="PF00578">
    <property type="entry name" value="AhpC-TSA"/>
    <property type="match status" value="1"/>
</dbReference>
<dbReference type="GO" id="GO:0008379">
    <property type="term" value="F:thioredoxin peroxidase activity"/>
    <property type="evidence" value="ECO:0007669"/>
    <property type="project" value="TreeGrafter"/>
</dbReference>
<dbReference type="Pfam" id="PF10417">
    <property type="entry name" value="1-cysPrx_C"/>
    <property type="match status" value="1"/>
</dbReference>
<keyword evidence="2" id="KW-0560">Oxidoreductase</keyword>
<evidence type="ECO:0000313" key="7">
    <source>
        <dbReference type="Proteomes" id="UP000441717"/>
    </source>
</evidence>
<reference evidence="6 7" key="1">
    <citation type="submission" date="2019-10" db="EMBL/GenBank/DDBJ databases">
        <title>Comparative genomics of sulfur disproportionating microorganisms.</title>
        <authorList>
            <person name="Ward L.M."/>
            <person name="Bertran E."/>
            <person name="Johnston D."/>
        </authorList>
    </citation>
    <scope>NUCLEOTIDE SEQUENCE [LARGE SCALE GENOMIC DNA]</scope>
    <source>
        <strain evidence="6 7">DSM 14055</strain>
    </source>
</reference>
<dbReference type="GO" id="GO:0045454">
    <property type="term" value="P:cell redox homeostasis"/>
    <property type="evidence" value="ECO:0007669"/>
    <property type="project" value="TreeGrafter"/>
</dbReference>
<dbReference type="PANTHER" id="PTHR10681">
    <property type="entry name" value="THIOREDOXIN PEROXIDASE"/>
    <property type="match status" value="1"/>
</dbReference>
<comment type="similarity">
    <text evidence="1">Belongs to the peroxiredoxin family. AhpC/Prx1 subfamily.</text>
</comment>
<dbReference type="SUPFAM" id="SSF52833">
    <property type="entry name" value="Thioredoxin-like"/>
    <property type="match status" value="1"/>
</dbReference>
<comment type="function">
    <text evidence="3">Thiol-specific peroxidase that catalyzes the reduction of hydrogen peroxide and organic hydroperoxides to water and alcohols, respectively. Plays a role in cell protection against oxidative stress by detoxifying peroxides.</text>
</comment>
<evidence type="ECO:0000259" key="4">
    <source>
        <dbReference type="Pfam" id="PF00578"/>
    </source>
</evidence>
<dbReference type="Proteomes" id="UP000441717">
    <property type="component" value="Unassembled WGS sequence"/>
</dbReference>
<dbReference type="InterPro" id="IPR000866">
    <property type="entry name" value="AhpC/TSA"/>
</dbReference>
<dbReference type="GO" id="GO:0006979">
    <property type="term" value="P:response to oxidative stress"/>
    <property type="evidence" value="ECO:0007669"/>
    <property type="project" value="TreeGrafter"/>
</dbReference>
<dbReference type="AlphaFoldDB" id="A0A6N7IUS6"/>
<dbReference type="InterPro" id="IPR019479">
    <property type="entry name" value="Peroxiredoxin_C"/>
</dbReference>
<dbReference type="InterPro" id="IPR050217">
    <property type="entry name" value="Peroxiredoxin"/>
</dbReference>